<proteinExistence type="inferred from homology"/>
<dbReference type="EMBL" id="VBAP01000149">
    <property type="protein sequence ID" value="TMI70349.1"/>
    <property type="molecule type" value="Genomic_DNA"/>
</dbReference>
<dbReference type="InterPro" id="IPR036852">
    <property type="entry name" value="Peptidase_S8/S53_dom_sf"/>
</dbReference>
<feature type="compositionally biased region" description="Polar residues" evidence="6">
    <location>
        <begin position="1"/>
        <end position="11"/>
    </location>
</feature>
<evidence type="ECO:0000256" key="2">
    <source>
        <dbReference type="ARBA" id="ARBA00022670"/>
    </source>
</evidence>
<dbReference type="Proteomes" id="UP000318834">
    <property type="component" value="Unassembled WGS sequence"/>
</dbReference>
<dbReference type="GO" id="GO:0006508">
    <property type="term" value="P:proteolysis"/>
    <property type="evidence" value="ECO:0007669"/>
    <property type="project" value="UniProtKB-KW"/>
</dbReference>
<dbReference type="InterPro" id="IPR015500">
    <property type="entry name" value="Peptidase_S8_subtilisin-rel"/>
</dbReference>
<evidence type="ECO:0000313" key="10">
    <source>
        <dbReference type="Proteomes" id="UP000318834"/>
    </source>
</evidence>
<keyword evidence="2 5" id="KW-0645">Protease</keyword>
<dbReference type="PANTHER" id="PTHR43399:SF4">
    <property type="entry name" value="CELL WALL-ASSOCIATED PROTEASE"/>
    <property type="match status" value="1"/>
</dbReference>
<evidence type="ECO:0000259" key="8">
    <source>
        <dbReference type="Pfam" id="PF00082"/>
    </source>
</evidence>
<dbReference type="InterPro" id="IPR051048">
    <property type="entry name" value="Peptidase_S8/S53_subtilisin"/>
</dbReference>
<evidence type="ECO:0000256" key="4">
    <source>
        <dbReference type="ARBA" id="ARBA00022825"/>
    </source>
</evidence>
<dbReference type="GO" id="GO:0004252">
    <property type="term" value="F:serine-type endopeptidase activity"/>
    <property type="evidence" value="ECO:0007669"/>
    <property type="project" value="UniProtKB-UniRule"/>
</dbReference>
<dbReference type="InterPro" id="IPR000209">
    <property type="entry name" value="Peptidase_S8/S53_dom"/>
</dbReference>
<keyword evidence="3 5" id="KW-0378">Hydrolase</keyword>
<feature type="active site" description="Charge relay system" evidence="5">
    <location>
        <position position="203"/>
    </location>
</feature>
<keyword evidence="7" id="KW-1133">Transmembrane helix</keyword>
<accession>A0A537IGH7</accession>
<dbReference type="AlphaFoldDB" id="A0A537IGH7"/>
<dbReference type="PROSITE" id="PS51892">
    <property type="entry name" value="SUBTILASE"/>
    <property type="match status" value="1"/>
</dbReference>
<keyword evidence="7" id="KW-0812">Transmembrane</keyword>
<dbReference type="Pfam" id="PF00082">
    <property type="entry name" value="Peptidase_S8"/>
    <property type="match status" value="1"/>
</dbReference>
<feature type="active site" description="Charge relay system" evidence="5">
    <location>
        <position position="374"/>
    </location>
</feature>
<gene>
    <name evidence="9" type="ORF">E6H05_13715</name>
</gene>
<name>A0A537IGH7_9BACT</name>
<feature type="active site" description="Charge relay system" evidence="5">
    <location>
        <position position="169"/>
    </location>
</feature>
<dbReference type="PROSITE" id="PS00136">
    <property type="entry name" value="SUBTILASE_ASP"/>
    <property type="match status" value="1"/>
</dbReference>
<evidence type="ECO:0000256" key="1">
    <source>
        <dbReference type="ARBA" id="ARBA00011073"/>
    </source>
</evidence>
<organism evidence="9 10">
    <name type="scientific">Candidatus Segetimicrobium genomatis</name>
    <dbReference type="NCBI Taxonomy" id="2569760"/>
    <lineage>
        <taxon>Bacteria</taxon>
        <taxon>Bacillati</taxon>
        <taxon>Candidatus Sysuimicrobiota</taxon>
        <taxon>Candidatus Sysuimicrobiia</taxon>
        <taxon>Candidatus Sysuimicrobiales</taxon>
        <taxon>Candidatus Segetimicrobiaceae</taxon>
        <taxon>Candidatus Segetimicrobium</taxon>
    </lineage>
</organism>
<keyword evidence="4 5" id="KW-0720">Serine protease</keyword>
<evidence type="ECO:0000313" key="9">
    <source>
        <dbReference type="EMBL" id="TMI70349.1"/>
    </source>
</evidence>
<comment type="caution">
    <text evidence="9">The sequence shown here is derived from an EMBL/GenBank/DDBJ whole genome shotgun (WGS) entry which is preliminary data.</text>
</comment>
<dbReference type="Gene3D" id="3.40.50.200">
    <property type="entry name" value="Peptidase S8/S53 domain"/>
    <property type="match status" value="1"/>
</dbReference>
<evidence type="ECO:0000256" key="7">
    <source>
        <dbReference type="SAM" id="Phobius"/>
    </source>
</evidence>
<feature type="region of interest" description="Disordered" evidence="6">
    <location>
        <begin position="1"/>
        <end position="22"/>
    </location>
</feature>
<reference evidence="9 10" key="1">
    <citation type="journal article" date="2019" name="Nat. Microbiol.">
        <title>Mediterranean grassland soil C-N compound turnover is dependent on rainfall and depth, and is mediated by genomically divergent microorganisms.</title>
        <authorList>
            <person name="Diamond S."/>
            <person name="Andeer P.F."/>
            <person name="Li Z."/>
            <person name="Crits-Christoph A."/>
            <person name="Burstein D."/>
            <person name="Anantharaman K."/>
            <person name="Lane K.R."/>
            <person name="Thomas B.C."/>
            <person name="Pan C."/>
            <person name="Northen T.R."/>
            <person name="Banfield J.F."/>
        </authorList>
    </citation>
    <scope>NUCLEOTIDE SEQUENCE [LARGE SCALE GENOMIC DNA]</scope>
    <source>
        <strain evidence="9">NP_8</strain>
    </source>
</reference>
<evidence type="ECO:0000256" key="3">
    <source>
        <dbReference type="ARBA" id="ARBA00022801"/>
    </source>
</evidence>
<dbReference type="PANTHER" id="PTHR43399">
    <property type="entry name" value="SUBTILISIN-RELATED"/>
    <property type="match status" value="1"/>
</dbReference>
<evidence type="ECO:0000256" key="6">
    <source>
        <dbReference type="SAM" id="MobiDB-lite"/>
    </source>
</evidence>
<evidence type="ECO:0000256" key="5">
    <source>
        <dbReference type="PROSITE-ProRule" id="PRU01240"/>
    </source>
</evidence>
<dbReference type="SUPFAM" id="SSF52743">
    <property type="entry name" value="Subtilisin-like"/>
    <property type="match status" value="1"/>
</dbReference>
<comment type="similarity">
    <text evidence="1 5">Belongs to the peptidase S8 family.</text>
</comment>
<dbReference type="PRINTS" id="PR00723">
    <property type="entry name" value="SUBTILISIN"/>
</dbReference>
<keyword evidence="7" id="KW-0472">Membrane</keyword>
<feature type="transmembrane region" description="Helical" evidence="7">
    <location>
        <begin position="107"/>
        <end position="128"/>
    </location>
</feature>
<feature type="domain" description="Peptidase S8/S53" evidence="8">
    <location>
        <begin position="160"/>
        <end position="399"/>
    </location>
</feature>
<sequence>MRSEASSSWKSTAGPAWKSRTRTPRVCSGVSAWWNRWERTGAPRRNASRPSFSLTPRTGAFRPRVRAQPCPLPVGPRLKGRGVLPMPADSPVLPREFYRGRTRAWKVVVAVALVVAASFGSLVAAGFVNPARLFGPHVQRSEWAFTMSGVRELNARGLTGAGVTVCIVDSGIDLLHPDFGNVRLLAWRDFVNLRPSPYDDSGHGTAMAGLIVANGSLRGAAPDASLIVAKVVNAAGDGSDQNVAQGVRFCVDPWGDGRKGADIISLSLGAKARAIYQSAVVTAVAWATSQGVFVVAAAGNDGLFDDGDVELPATVPLAIAVGAVDMDGVKAPFSSMGSSMNRTDPNLKPEVVAPGMRLISTTPGARYATITGTSPATALMAGVLALLLQAKPNLRPGGVAGNILLVKSALAAGSRKAAVQEVPHDPWYGYGIADGLATLVLL</sequence>
<dbReference type="InterPro" id="IPR023827">
    <property type="entry name" value="Peptidase_S8_Asp-AS"/>
</dbReference>
<protein>
    <recommendedName>
        <fullName evidence="8">Peptidase S8/S53 domain-containing protein</fullName>
    </recommendedName>
</protein>